<keyword evidence="2" id="KW-0472">Membrane</keyword>
<reference evidence="4" key="1">
    <citation type="submission" date="2022-08" db="UniProtKB">
        <authorList>
            <consortium name="EnsemblMetazoa"/>
        </authorList>
    </citation>
    <scope>IDENTIFICATION</scope>
    <source>
        <strain evidence="4">05x7-T-G4-1.051#20</strain>
    </source>
</reference>
<evidence type="ECO:0008006" key="6">
    <source>
        <dbReference type="Google" id="ProtNLM"/>
    </source>
</evidence>
<protein>
    <recommendedName>
        <fullName evidence="6">CUB domain-containing protein</fullName>
    </recommendedName>
</protein>
<keyword evidence="2" id="KW-1133">Transmembrane helix</keyword>
<evidence type="ECO:0000256" key="2">
    <source>
        <dbReference type="SAM" id="Phobius"/>
    </source>
</evidence>
<name>A0A8W8N7J2_MAGGI</name>
<feature type="region of interest" description="Disordered" evidence="1">
    <location>
        <begin position="165"/>
        <end position="188"/>
    </location>
</feature>
<keyword evidence="3" id="KW-0732">Signal</keyword>
<evidence type="ECO:0000256" key="1">
    <source>
        <dbReference type="SAM" id="MobiDB-lite"/>
    </source>
</evidence>
<feature type="chain" id="PRO_5036501018" description="CUB domain-containing protein" evidence="3">
    <location>
        <begin position="25"/>
        <end position="295"/>
    </location>
</feature>
<accession>A0A8W8N7J2</accession>
<dbReference type="EnsemblMetazoa" id="G4178.1">
    <property type="protein sequence ID" value="G4178.1:cds"/>
    <property type="gene ID" value="G4178"/>
</dbReference>
<evidence type="ECO:0000313" key="5">
    <source>
        <dbReference type="Proteomes" id="UP000005408"/>
    </source>
</evidence>
<keyword evidence="2" id="KW-0812">Transmembrane</keyword>
<dbReference type="AlphaFoldDB" id="A0A8W8N7J2"/>
<evidence type="ECO:0000313" key="4">
    <source>
        <dbReference type="EnsemblMetazoa" id="G4178.1:cds"/>
    </source>
</evidence>
<feature type="signal peptide" evidence="3">
    <location>
        <begin position="1"/>
        <end position="24"/>
    </location>
</feature>
<evidence type="ECO:0000256" key="3">
    <source>
        <dbReference type="SAM" id="SignalP"/>
    </source>
</evidence>
<proteinExistence type="predicted"/>
<feature type="transmembrane region" description="Helical" evidence="2">
    <location>
        <begin position="199"/>
        <end position="222"/>
    </location>
</feature>
<sequence>MITNLLRPLLLLEIWLSVVFDARSVYSCDANILRGYNASFGSGIILGGNECRILHHFKGKFAYSVKLLNNGACDIMCEILYQDFFNHQQYQFCDDTVTIIEADVEGISTVRLLNPGETDTEASAKFCLTISYLAIYPSFPFELNCGNEATTDAWVVRTENNPSVTGQSVNVDEDIRSSDRNRSISESERRPDAYQPSCVVLIVLLVVAILCILVLVALLIYFRRKWKSPHHKAGLNTPGVGSESINYVSETPNSGIYTGLEHATHYQDLNGHYTALHQTNRPASYLVPATYQDVK</sequence>
<feature type="compositionally biased region" description="Basic and acidic residues" evidence="1">
    <location>
        <begin position="173"/>
        <end position="188"/>
    </location>
</feature>
<organism evidence="4 5">
    <name type="scientific">Magallana gigas</name>
    <name type="common">Pacific oyster</name>
    <name type="synonym">Crassostrea gigas</name>
    <dbReference type="NCBI Taxonomy" id="29159"/>
    <lineage>
        <taxon>Eukaryota</taxon>
        <taxon>Metazoa</taxon>
        <taxon>Spiralia</taxon>
        <taxon>Lophotrochozoa</taxon>
        <taxon>Mollusca</taxon>
        <taxon>Bivalvia</taxon>
        <taxon>Autobranchia</taxon>
        <taxon>Pteriomorphia</taxon>
        <taxon>Ostreida</taxon>
        <taxon>Ostreoidea</taxon>
        <taxon>Ostreidae</taxon>
        <taxon>Magallana</taxon>
    </lineage>
</organism>
<keyword evidence="5" id="KW-1185">Reference proteome</keyword>
<dbReference type="Proteomes" id="UP000005408">
    <property type="component" value="Unassembled WGS sequence"/>
</dbReference>